<sequence>MPNPWQCLHYKNSRIHGPLLKRPPPLGRRVDWFFKNRLAICNCKVYATRTARKTLWKKRREICLPPLLVLLKEDSRVLGGKVESIKESEVGSVTESEVESTKESELEFVKESEAVMVEPGNPSKIISKCLCCRGYIESKDVAKKPHFCCEHAKWATARTITTNLLGAATRLLGYLHDFIAQHRDGIINFSKFLATATNSLPLGSSQIAAQVLAKMILLIVMLDSKCEPCRNRSV</sequence>
<dbReference type="Proteomes" id="UP001054252">
    <property type="component" value="Unassembled WGS sequence"/>
</dbReference>
<name>A0AAV5KCX7_9ROSI</name>
<protein>
    <submittedName>
        <fullName evidence="1">Uncharacterized protein</fullName>
    </submittedName>
</protein>
<proteinExistence type="predicted"/>
<evidence type="ECO:0000313" key="1">
    <source>
        <dbReference type="EMBL" id="GKV22457.1"/>
    </source>
</evidence>
<evidence type="ECO:0000313" key="2">
    <source>
        <dbReference type="Proteomes" id="UP001054252"/>
    </source>
</evidence>
<organism evidence="1 2">
    <name type="scientific">Rubroshorea leprosula</name>
    <dbReference type="NCBI Taxonomy" id="152421"/>
    <lineage>
        <taxon>Eukaryota</taxon>
        <taxon>Viridiplantae</taxon>
        <taxon>Streptophyta</taxon>
        <taxon>Embryophyta</taxon>
        <taxon>Tracheophyta</taxon>
        <taxon>Spermatophyta</taxon>
        <taxon>Magnoliopsida</taxon>
        <taxon>eudicotyledons</taxon>
        <taxon>Gunneridae</taxon>
        <taxon>Pentapetalae</taxon>
        <taxon>rosids</taxon>
        <taxon>malvids</taxon>
        <taxon>Malvales</taxon>
        <taxon>Dipterocarpaceae</taxon>
        <taxon>Rubroshorea</taxon>
    </lineage>
</organism>
<accession>A0AAV5KCX7</accession>
<gene>
    <name evidence="1" type="ORF">SLEP1_g32329</name>
</gene>
<reference evidence="1 2" key="1">
    <citation type="journal article" date="2021" name="Commun. Biol.">
        <title>The genome of Shorea leprosula (Dipterocarpaceae) highlights the ecological relevance of drought in aseasonal tropical rainforests.</title>
        <authorList>
            <person name="Ng K.K.S."/>
            <person name="Kobayashi M.J."/>
            <person name="Fawcett J.A."/>
            <person name="Hatakeyama M."/>
            <person name="Paape T."/>
            <person name="Ng C.H."/>
            <person name="Ang C.C."/>
            <person name="Tnah L.H."/>
            <person name="Lee C.T."/>
            <person name="Nishiyama T."/>
            <person name="Sese J."/>
            <person name="O'Brien M.J."/>
            <person name="Copetti D."/>
            <person name="Mohd Noor M.I."/>
            <person name="Ong R.C."/>
            <person name="Putra M."/>
            <person name="Sireger I.Z."/>
            <person name="Indrioko S."/>
            <person name="Kosugi Y."/>
            <person name="Izuno A."/>
            <person name="Isagi Y."/>
            <person name="Lee S.L."/>
            <person name="Shimizu K.K."/>
        </authorList>
    </citation>
    <scope>NUCLEOTIDE SEQUENCE [LARGE SCALE GENOMIC DNA]</scope>
    <source>
        <strain evidence="1">214</strain>
    </source>
</reference>
<keyword evidence="2" id="KW-1185">Reference proteome</keyword>
<comment type="caution">
    <text evidence="1">The sequence shown here is derived from an EMBL/GenBank/DDBJ whole genome shotgun (WGS) entry which is preliminary data.</text>
</comment>
<dbReference type="EMBL" id="BPVZ01000060">
    <property type="protein sequence ID" value="GKV22457.1"/>
    <property type="molecule type" value="Genomic_DNA"/>
</dbReference>
<dbReference type="AlphaFoldDB" id="A0AAV5KCX7"/>